<dbReference type="GO" id="GO:0005976">
    <property type="term" value="P:polysaccharide metabolic process"/>
    <property type="evidence" value="ECO:0007669"/>
    <property type="project" value="TreeGrafter"/>
</dbReference>
<dbReference type="InterPro" id="IPR029058">
    <property type="entry name" value="AB_hydrolase_fold"/>
</dbReference>
<sequence>MSLFDMPFEELEEYKPSQTKNDDFDLFWNGRVKESRSQPLNIKISPRPYWVEGINLYEVYFDGFRNSKIYGLYVHPLKREAGMPAAVIFPGYNWNTIQAHYAFKYAVQGIPVLLVQVRGQSIQSPDLNFYSNGGPSGWMTQGISDADQYYYSYVYMDAFRSIDAIKEISGSTKVFLEGGSQGGALAIAVAALQQDILFTCADIPFLSHIRKSVELAAEGPYQEIQHYFRVHDPLHKTEKIVYETLSYIDCMNLAGGIGSPVMIGIGLEDNVCPPSSGFALYNHLSGEKQIKVYPEFGHGLSPIHEEEKLKFAASFIKGGS</sequence>
<dbReference type="InterPro" id="IPR039069">
    <property type="entry name" value="CE7"/>
</dbReference>
<proteinExistence type="predicted"/>
<organism evidence="4 5">
    <name type="scientific">Metabacillus mangrovi</name>
    <dbReference type="NCBI Taxonomy" id="1491830"/>
    <lineage>
        <taxon>Bacteria</taxon>
        <taxon>Bacillati</taxon>
        <taxon>Bacillota</taxon>
        <taxon>Bacilli</taxon>
        <taxon>Bacillales</taxon>
        <taxon>Bacillaceae</taxon>
        <taxon>Metabacillus</taxon>
    </lineage>
</organism>
<name>A0A7X2S634_9BACI</name>
<dbReference type="PANTHER" id="PTHR40111:SF1">
    <property type="entry name" value="CEPHALOSPORIN-C DEACETYLASE"/>
    <property type="match status" value="1"/>
</dbReference>
<dbReference type="Gene3D" id="3.40.50.1820">
    <property type="entry name" value="alpha/beta hydrolase"/>
    <property type="match status" value="1"/>
</dbReference>
<dbReference type="AlphaFoldDB" id="A0A7X2S634"/>
<reference evidence="4 5" key="1">
    <citation type="journal article" date="2017" name="Int. J. Syst. Evol. Microbiol.">
        <title>Bacillus mangrovi sp. nov., isolated from a sediment sample from a mangrove forest.</title>
        <authorList>
            <person name="Gupta V."/>
            <person name="Singh P.K."/>
            <person name="Korpole S."/>
            <person name="Tanuku N.R.S."/>
            <person name="Pinnaka A.K."/>
        </authorList>
    </citation>
    <scope>NUCLEOTIDE SEQUENCE [LARGE SCALE GENOMIC DNA]</scope>
    <source>
        <strain evidence="4 5">KCTC 33872</strain>
    </source>
</reference>
<protein>
    <submittedName>
        <fullName evidence="4">Prolyl oligopeptidase family serine peptidase</fullName>
    </submittedName>
</protein>
<evidence type="ECO:0000256" key="1">
    <source>
        <dbReference type="PIRSR" id="PIRSR639069-1"/>
    </source>
</evidence>
<dbReference type="Proteomes" id="UP000434639">
    <property type="component" value="Unassembled WGS sequence"/>
</dbReference>
<feature type="active site" description="Charge relay system" evidence="1">
    <location>
        <position position="269"/>
    </location>
</feature>
<evidence type="ECO:0000259" key="3">
    <source>
        <dbReference type="Pfam" id="PF05448"/>
    </source>
</evidence>
<dbReference type="OrthoDB" id="9770528at2"/>
<accession>A0A7X2S634</accession>
<dbReference type="EMBL" id="WMIB01000009">
    <property type="protein sequence ID" value="MTH53921.1"/>
    <property type="molecule type" value="Genomic_DNA"/>
</dbReference>
<comment type="caution">
    <text evidence="4">The sequence shown here is derived from an EMBL/GenBank/DDBJ whole genome shotgun (WGS) entry which is preliminary data.</text>
</comment>
<gene>
    <name evidence="4" type="ORF">GKZ89_10940</name>
</gene>
<evidence type="ECO:0000313" key="4">
    <source>
        <dbReference type="EMBL" id="MTH53921.1"/>
    </source>
</evidence>
<dbReference type="GO" id="GO:0052689">
    <property type="term" value="F:carboxylic ester hydrolase activity"/>
    <property type="evidence" value="ECO:0007669"/>
    <property type="project" value="TreeGrafter"/>
</dbReference>
<dbReference type="InterPro" id="IPR008391">
    <property type="entry name" value="AXE1_dom"/>
</dbReference>
<feature type="active site" description="Nucleophile" evidence="1">
    <location>
        <position position="180"/>
    </location>
</feature>
<feature type="active site" description="Charge relay system" evidence="1">
    <location>
        <position position="298"/>
    </location>
</feature>
<feature type="domain" description="Acetyl xylan esterase" evidence="3">
    <location>
        <begin position="1"/>
        <end position="312"/>
    </location>
</feature>
<evidence type="ECO:0000256" key="2">
    <source>
        <dbReference type="PIRSR" id="PIRSR639069-2"/>
    </source>
</evidence>
<dbReference type="Pfam" id="PF05448">
    <property type="entry name" value="AXE1"/>
    <property type="match status" value="1"/>
</dbReference>
<dbReference type="SUPFAM" id="SSF53474">
    <property type="entry name" value="alpha/beta-Hydrolases"/>
    <property type="match status" value="1"/>
</dbReference>
<dbReference type="RefSeq" id="WP_155112441.1">
    <property type="nucleotide sequence ID" value="NZ_WMIB01000009.1"/>
</dbReference>
<feature type="binding site" evidence="2">
    <location>
        <position position="92"/>
    </location>
    <ligand>
        <name>substrate</name>
    </ligand>
</feature>
<evidence type="ECO:0000313" key="5">
    <source>
        <dbReference type="Proteomes" id="UP000434639"/>
    </source>
</evidence>
<dbReference type="PANTHER" id="PTHR40111">
    <property type="entry name" value="CEPHALOSPORIN-C DEACETYLASE"/>
    <property type="match status" value="1"/>
</dbReference>
<keyword evidence="5" id="KW-1185">Reference proteome</keyword>